<dbReference type="EMBL" id="KQ964420">
    <property type="protein sequence ID" value="KXN74770.1"/>
    <property type="molecule type" value="Genomic_DNA"/>
</dbReference>
<keyword evidence="2" id="KW-1185">Reference proteome</keyword>
<dbReference type="AlphaFoldDB" id="A0A137PIH3"/>
<proteinExistence type="predicted"/>
<reference evidence="1 2" key="1">
    <citation type="journal article" date="2015" name="Genome Biol. Evol.">
        <title>Phylogenomic analyses indicate that early fungi evolved digesting cell walls of algal ancestors of land plants.</title>
        <authorList>
            <person name="Chang Y."/>
            <person name="Wang S."/>
            <person name="Sekimoto S."/>
            <person name="Aerts A.L."/>
            <person name="Choi C."/>
            <person name="Clum A."/>
            <person name="LaButti K.M."/>
            <person name="Lindquist E.A."/>
            <person name="Yee Ngan C."/>
            <person name="Ohm R.A."/>
            <person name="Salamov A.A."/>
            <person name="Grigoriev I.V."/>
            <person name="Spatafora J.W."/>
            <person name="Berbee M.L."/>
        </authorList>
    </citation>
    <scope>NUCLEOTIDE SEQUENCE [LARGE SCALE GENOMIC DNA]</scope>
    <source>
        <strain evidence="1 2">NRRL 28638</strain>
    </source>
</reference>
<evidence type="ECO:0000313" key="1">
    <source>
        <dbReference type="EMBL" id="KXN74770.1"/>
    </source>
</evidence>
<evidence type="ECO:0000313" key="2">
    <source>
        <dbReference type="Proteomes" id="UP000070444"/>
    </source>
</evidence>
<dbReference type="Proteomes" id="UP000070444">
    <property type="component" value="Unassembled WGS sequence"/>
</dbReference>
<accession>A0A137PIH3</accession>
<sequence length="118" mass="13324">MTTSTLSYDQFLHTIEDSDSLDCIEKMAFISHIRRKEPNVLIHSVDSIISSSCSTVSNMSTTPSTINIDTALYQKGFEIRRYDSDKEFDLIIEQGFQSGVGESMPTLKLTLTPNLLRR</sequence>
<gene>
    <name evidence="1" type="ORF">CONCODRAFT_2087</name>
</gene>
<protein>
    <submittedName>
        <fullName evidence="1">Uncharacterized protein</fullName>
    </submittedName>
</protein>
<name>A0A137PIH3_CONC2</name>
<organism evidence="1 2">
    <name type="scientific">Conidiobolus coronatus (strain ATCC 28846 / CBS 209.66 / NRRL 28638)</name>
    <name type="common">Delacroixia coronata</name>
    <dbReference type="NCBI Taxonomy" id="796925"/>
    <lineage>
        <taxon>Eukaryota</taxon>
        <taxon>Fungi</taxon>
        <taxon>Fungi incertae sedis</taxon>
        <taxon>Zoopagomycota</taxon>
        <taxon>Entomophthoromycotina</taxon>
        <taxon>Entomophthoromycetes</taxon>
        <taxon>Entomophthorales</taxon>
        <taxon>Ancylistaceae</taxon>
        <taxon>Conidiobolus</taxon>
    </lineage>
</organism>